<gene>
    <name evidence="5" type="ORF">I0Q91_10285</name>
</gene>
<evidence type="ECO:0000256" key="3">
    <source>
        <dbReference type="ARBA" id="ARBA00023295"/>
    </source>
</evidence>
<dbReference type="CDD" id="cd11333">
    <property type="entry name" value="AmyAc_SI_OligoGlu_DGase"/>
    <property type="match status" value="1"/>
</dbReference>
<dbReference type="InterPro" id="IPR017853">
    <property type="entry name" value="GH"/>
</dbReference>
<keyword evidence="3" id="KW-0326">Glycosidase</keyword>
<dbReference type="GO" id="GO:0009313">
    <property type="term" value="P:oligosaccharide catabolic process"/>
    <property type="evidence" value="ECO:0007669"/>
    <property type="project" value="TreeGrafter"/>
</dbReference>
<dbReference type="FunFam" id="3.90.400.10:FF:000002">
    <property type="entry name" value="Sucrose isomerase"/>
    <property type="match status" value="1"/>
</dbReference>
<evidence type="ECO:0000256" key="1">
    <source>
        <dbReference type="ARBA" id="ARBA00008061"/>
    </source>
</evidence>
<keyword evidence="2" id="KW-0378">Hydrolase</keyword>
<dbReference type="InterPro" id="IPR045857">
    <property type="entry name" value="O16G_dom_2"/>
</dbReference>
<dbReference type="PANTHER" id="PTHR10357:SF179">
    <property type="entry name" value="NEUTRAL AND BASIC AMINO ACID TRANSPORT PROTEIN RBAT"/>
    <property type="match status" value="1"/>
</dbReference>
<dbReference type="Pfam" id="PF00128">
    <property type="entry name" value="Alpha-amylase"/>
    <property type="match status" value="1"/>
</dbReference>
<evidence type="ECO:0000313" key="5">
    <source>
        <dbReference type="EMBL" id="MBF8437470.1"/>
    </source>
</evidence>
<reference evidence="5" key="1">
    <citation type="submission" date="2020-11" db="EMBL/GenBank/DDBJ databases">
        <title>Halonatronomonas betainensis gen. nov., sp. nov. a novel haloalkaliphilic representative of the family Halanaerobiacae capable of betaine degradation.</title>
        <authorList>
            <person name="Boltyanskaya Y."/>
            <person name="Kevbrin V."/>
            <person name="Detkova E."/>
            <person name="Grouzdev D.S."/>
            <person name="Koziaeva V."/>
            <person name="Zhilina T."/>
        </authorList>
    </citation>
    <scope>NUCLEOTIDE SEQUENCE</scope>
    <source>
        <strain evidence="5">Z-7014</strain>
    </source>
</reference>
<dbReference type="SUPFAM" id="SSF51011">
    <property type="entry name" value="Glycosyl hydrolase domain"/>
    <property type="match status" value="1"/>
</dbReference>
<name>A0A931F702_9FIRM</name>
<dbReference type="NCBIfam" id="NF008183">
    <property type="entry name" value="PRK10933.1"/>
    <property type="match status" value="1"/>
</dbReference>
<accession>A0A931F702</accession>
<dbReference type="GO" id="GO:0004556">
    <property type="term" value="F:alpha-amylase activity"/>
    <property type="evidence" value="ECO:0007669"/>
    <property type="project" value="TreeGrafter"/>
</dbReference>
<dbReference type="EMBL" id="JADPIE010000005">
    <property type="protein sequence ID" value="MBF8437470.1"/>
    <property type="molecule type" value="Genomic_DNA"/>
</dbReference>
<dbReference type="AlphaFoldDB" id="A0A931F702"/>
<proteinExistence type="inferred from homology"/>
<feature type="domain" description="Glycosyl hydrolase family 13 catalytic" evidence="4">
    <location>
        <begin position="12"/>
        <end position="416"/>
    </location>
</feature>
<sequence length="556" mass="65225">MSNWWKDGIIYQIYPKSFQDSNGDGIGDIPGIISRLDYLDYLGIDMLWISPIYESPDADNGYDISDYYKIRPEFGSDQDFEELLIELHRRDIRLILDMVVNHTSDEHEWFQKSRKDPAGPYGDFYHWQPGNNGELPSNWGSFFGGPAWTWDEIRQEYYLHLFHKKQPDLNWENPEVRQEIYKMMRHWLDRGVDGFRLDVINLLDKADGYPDGQIKDGQKYGNGVPYFSNGDRLDDYLAEMNNEVFRHYDMVTIGETIATDASQAKTFISSENHPLDMLIHFEHMSVDHGDGKWDKAEFDLVEFKNIIDNWDKEIRPEGWNAFYLNNHDQPRAVSRFGDDENYHYQSATMLATMLLTLPATPFVYQGEEIGMTNYNFQDFNELRDIESINYYKSKAKENKEKAALKRISEIGRDNARTPVQWSKELNAGFSEGKPWIKVNPNYQAINLSQQRDDEDSILNYYRALIEFRRNNQALISGSFEQIAADDEEIFAYWRRLDGVSYLVLLNFSNKEQSFLADSFCSILSYVNGNYFEEKEHPDNSLPDLKPYEARIYRQSN</sequence>
<comment type="caution">
    <text evidence="5">The sequence shown here is derived from an EMBL/GenBank/DDBJ whole genome shotgun (WGS) entry which is preliminary data.</text>
</comment>
<dbReference type="FunFam" id="3.20.20.80:FF:000064">
    <property type="entry name" value="Oligo-1,6-glucosidase"/>
    <property type="match status" value="1"/>
</dbReference>
<dbReference type="InterPro" id="IPR013780">
    <property type="entry name" value="Glyco_hydro_b"/>
</dbReference>
<dbReference type="RefSeq" id="WP_270454450.1">
    <property type="nucleotide sequence ID" value="NZ_JADPIE010000005.1"/>
</dbReference>
<dbReference type="Gene3D" id="3.90.400.10">
    <property type="entry name" value="Oligo-1,6-glucosidase, Domain 2"/>
    <property type="match status" value="1"/>
</dbReference>
<dbReference type="Gene3D" id="3.20.20.80">
    <property type="entry name" value="Glycosidases"/>
    <property type="match status" value="1"/>
</dbReference>
<dbReference type="Proteomes" id="UP000621436">
    <property type="component" value="Unassembled WGS sequence"/>
</dbReference>
<dbReference type="InterPro" id="IPR006047">
    <property type="entry name" value="GH13_cat_dom"/>
</dbReference>
<dbReference type="SMART" id="SM00642">
    <property type="entry name" value="Aamy"/>
    <property type="match status" value="1"/>
</dbReference>
<evidence type="ECO:0000259" key="4">
    <source>
        <dbReference type="SMART" id="SM00642"/>
    </source>
</evidence>
<protein>
    <submittedName>
        <fullName evidence="5">Alpha-glucosidase</fullName>
    </submittedName>
</protein>
<dbReference type="PANTHER" id="PTHR10357">
    <property type="entry name" value="ALPHA-AMYLASE FAMILY MEMBER"/>
    <property type="match status" value="1"/>
</dbReference>
<comment type="similarity">
    <text evidence="1">Belongs to the glycosyl hydrolase 13 family.</text>
</comment>
<evidence type="ECO:0000313" key="6">
    <source>
        <dbReference type="Proteomes" id="UP000621436"/>
    </source>
</evidence>
<dbReference type="Gene3D" id="2.60.40.1180">
    <property type="entry name" value="Golgi alpha-mannosidase II"/>
    <property type="match status" value="1"/>
</dbReference>
<dbReference type="SUPFAM" id="SSF51445">
    <property type="entry name" value="(Trans)glycosidases"/>
    <property type="match status" value="1"/>
</dbReference>
<organism evidence="5 6">
    <name type="scientific">Halonatronomonas betaini</name>
    <dbReference type="NCBI Taxonomy" id="2778430"/>
    <lineage>
        <taxon>Bacteria</taxon>
        <taxon>Bacillati</taxon>
        <taxon>Bacillota</taxon>
        <taxon>Clostridia</taxon>
        <taxon>Halanaerobiales</taxon>
        <taxon>Halarsenatibacteraceae</taxon>
        <taxon>Halonatronomonas</taxon>
    </lineage>
</organism>
<evidence type="ECO:0000256" key="2">
    <source>
        <dbReference type="ARBA" id="ARBA00022801"/>
    </source>
</evidence>
<keyword evidence="6" id="KW-1185">Reference proteome</keyword>